<sequence>MDITLLILFLFILGTMYLVTSEKLTKNATLFLILFFAFIVWYYIRFGFGRYFTSFDESYYTSLLGDRYWYSNWPISGFATPFLLHKLNDVISDPIITTLTFSALVFLIYVIFLYWFYKKMGLDERASLFSLLVLFMSSYYIWPAMEVRPQQLGLIVGASLFLALRSRHKRLLAPILSVLLVLTHILSFIVFSILLLVHTMLEVVIKGKNRRTELLTISFSIVSGWVVFLIFSPYNKMVASLVWVIKNTKIIGKAPLWDHFSIISTILLVIGFYIVVRITDFATKRVDTLKNIWEVTTAIVKRFKPYIFGLSFALVMIGLYLQFKLRADVYTTVYSNSAVTFLLLQFGNLFFAIVYIKEVINKIPKNAFQDLDVISIILVFVGGLGLLASILMPSSGGWSFNNWLVRIVQYFVPFATPIVALSLMRDLKETTQKVKLLITVTLSLLIFLSVLNVARPPQLYNYDLTWDEETINVAKKAKFNAFLGFRTTPSDFKRISVENLLRAYGRLSTDYVTPQGSVLLSSDNYYLLSAPFTPIKLGEIKKYQNLYIVPSSPTEEYHAYLIFHEHSLIETDKCSGVSPLLIIGGPLSNKCTKQLEEKRATLVSFSENGLVSPHSIYPYPQSGKNWWDVENGLFVIQSLEHEGDFIILIEGTNIDSTIAGMYYFENFVYKAEMYSECSYIIGEWREKDGQVWDKLKFDPEDKNGFSEGDEIKILEVGCSG</sequence>
<feature type="transmembrane region" description="Helical" evidence="1">
    <location>
        <begin position="368"/>
        <end position="391"/>
    </location>
</feature>
<evidence type="ECO:0000313" key="2">
    <source>
        <dbReference type="EMBL" id="USS41096.1"/>
    </source>
</evidence>
<dbReference type="RefSeq" id="WP_253305037.1">
    <property type="nucleotide sequence ID" value="NZ_CP099582.1"/>
</dbReference>
<evidence type="ECO:0000313" key="3">
    <source>
        <dbReference type="Proteomes" id="UP001055732"/>
    </source>
</evidence>
<proteinExistence type="predicted"/>
<feature type="transmembrane region" description="Helical" evidence="1">
    <location>
        <begin position="31"/>
        <end position="48"/>
    </location>
</feature>
<feature type="transmembrane region" description="Helical" evidence="1">
    <location>
        <begin position="171"/>
        <end position="201"/>
    </location>
</feature>
<dbReference type="AlphaFoldDB" id="A0A9E7SP82"/>
<feature type="transmembrane region" description="Helical" evidence="1">
    <location>
        <begin position="335"/>
        <end position="356"/>
    </location>
</feature>
<feature type="transmembrane region" description="Helical" evidence="1">
    <location>
        <begin position="436"/>
        <end position="454"/>
    </location>
</feature>
<keyword evidence="1" id="KW-0472">Membrane</keyword>
<evidence type="ECO:0000256" key="1">
    <source>
        <dbReference type="SAM" id="Phobius"/>
    </source>
</evidence>
<reference evidence="2" key="1">
    <citation type="journal article" date="1998" name="Int. J. Syst. Bacteriol. 48 Pt">
        <title>Thermococcus guaymasensis sp. nov. and Thermococcus aggregans sp. nov., two novel thermophilic archaea isolated from the Guaymas Basin hydrothermal vent site.</title>
        <authorList>
            <person name="Canganella F."/>
            <person name="Jones W.J."/>
            <person name="Gambacorta A."/>
            <person name="Antranikian G."/>
        </authorList>
    </citation>
    <scope>NUCLEOTIDE SEQUENCE</scope>
    <source>
        <strain evidence="2">TY</strain>
    </source>
</reference>
<dbReference type="Proteomes" id="UP001055732">
    <property type="component" value="Chromosome"/>
</dbReference>
<feature type="transmembrane region" description="Helical" evidence="1">
    <location>
        <begin position="126"/>
        <end position="142"/>
    </location>
</feature>
<name>A0A9E7SP82_THEAG</name>
<organism evidence="2 3">
    <name type="scientific">Thermococcus aggregans</name>
    <dbReference type="NCBI Taxonomy" id="110163"/>
    <lineage>
        <taxon>Archaea</taxon>
        <taxon>Methanobacteriati</taxon>
        <taxon>Methanobacteriota</taxon>
        <taxon>Thermococci</taxon>
        <taxon>Thermococcales</taxon>
        <taxon>Thermococcaceae</taxon>
        <taxon>Thermococcus</taxon>
    </lineage>
</organism>
<dbReference type="EMBL" id="CP099582">
    <property type="protein sequence ID" value="USS41096.1"/>
    <property type="molecule type" value="Genomic_DNA"/>
</dbReference>
<accession>A0A9E7SP82</accession>
<feature type="transmembrane region" description="Helical" evidence="1">
    <location>
        <begin position="213"/>
        <end position="234"/>
    </location>
</feature>
<keyword evidence="3" id="KW-1185">Reference proteome</keyword>
<feature type="transmembrane region" description="Helical" evidence="1">
    <location>
        <begin position="306"/>
        <end position="323"/>
    </location>
</feature>
<feature type="transmembrane region" description="Helical" evidence="1">
    <location>
        <begin position="403"/>
        <end position="424"/>
    </location>
</feature>
<dbReference type="KEGG" id="tagg:NF865_02445"/>
<keyword evidence="1" id="KW-0812">Transmembrane</keyword>
<feature type="transmembrane region" description="Helical" evidence="1">
    <location>
        <begin position="96"/>
        <end position="117"/>
    </location>
</feature>
<protein>
    <submittedName>
        <fullName evidence="2">Uncharacterized protein</fullName>
    </submittedName>
</protein>
<keyword evidence="1" id="KW-1133">Transmembrane helix</keyword>
<feature type="transmembrane region" description="Helical" evidence="1">
    <location>
        <begin position="254"/>
        <end position="276"/>
    </location>
</feature>
<gene>
    <name evidence="2" type="ORF">NF865_02445</name>
</gene>
<reference evidence="2" key="2">
    <citation type="submission" date="2022-06" db="EMBL/GenBank/DDBJ databases">
        <authorList>
            <person name="Park Y.-J."/>
        </authorList>
    </citation>
    <scope>NUCLEOTIDE SEQUENCE</scope>
    <source>
        <strain evidence="2">TY</strain>
    </source>
</reference>